<dbReference type="AlphaFoldDB" id="A0A915ERD8"/>
<proteinExistence type="predicted"/>
<protein>
    <submittedName>
        <fullName evidence="2">Transposase</fullName>
    </submittedName>
</protein>
<sequence length="114" mass="12681">MAEENRAMRLTLRGNGSERQASNTSEKIFFTTAIVTWLIFSSPRQLQLLSSCTHIIADGTFKYAPKKTMQIYRVFGMLQSLGLAQNYETAALKKFVRMLGCSQITPIVANGALS</sequence>
<name>A0A915ERD8_9BILA</name>
<dbReference type="WBParaSite" id="jg8982">
    <property type="protein sequence ID" value="jg8982"/>
    <property type="gene ID" value="jg8982"/>
</dbReference>
<dbReference type="Proteomes" id="UP000887574">
    <property type="component" value="Unplaced"/>
</dbReference>
<accession>A0A915ERD8</accession>
<keyword evidence="1" id="KW-1185">Reference proteome</keyword>
<evidence type="ECO:0000313" key="2">
    <source>
        <dbReference type="WBParaSite" id="jg8982"/>
    </source>
</evidence>
<organism evidence="1 2">
    <name type="scientific">Ditylenchus dipsaci</name>
    <dbReference type="NCBI Taxonomy" id="166011"/>
    <lineage>
        <taxon>Eukaryota</taxon>
        <taxon>Metazoa</taxon>
        <taxon>Ecdysozoa</taxon>
        <taxon>Nematoda</taxon>
        <taxon>Chromadorea</taxon>
        <taxon>Rhabditida</taxon>
        <taxon>Tylenchina</taxon>
        <taxon>Tylenchomorpha</taxon>
        <taxon>Sphaerularioidea</taxon>
        <taxon>Anguinidae</taxon>
        <taxon>Anguininae</taxon>
        <taxon>Ditylenchus</taxon>
    </lineage>
</organism>
<evidence type="ECO:0000313" key="1">
    <source>
        <dbReference type="Proteomes" id="UP000887574"/>
    </source>
</evidence>
<reference evidence="2" key="1">
    <citation type="submission" date="2022-11" db="UniProtKB">
        <authorList>
            <consortium name="WormBaseParasite"/>
        </authorList>
    </citation>
    <scope>IDENTIFICATION</scope>
</reference>